<keyword evidence="1" id="KW-0732">Signal</keyword>
<proteinExistence type="predicted"/>
<name>A0AA97NMM8_PYRO3</name>
<organism evidence="2">
    <name type="scientific">Pyricularia oryzae (strain Y34)</name>
    <name type="common">Rice blast fungus</name>
    <name type="synonym">Magnaporthe oryzae</name>
    <dbReference type="NCBI Taxonomy" id="1143189"/>
    <lineage>
        <taxon>Eukaryota</taxon>
        <taxon>Fungi</taxon>
        <taxon>Dikarya</taxon>
        <taxon>Ascomycota</taxon>
        <taxon>Pezizomycotina</taxon>
        <taxon>Sordariomycetes</taxon>
        <taxon>Sordariomycetidae</taxon>
        <taxon>Magnaporthales</taxon>
        <taxon>Pyriculariaceae</taxon>
        <taxon>Pyricularia</taxon>
    </lineage>
</organism>
<gene>
    <name evidence="2" type="ORF">OOU_Y34scaffold01014g1</name>
</gene>
<dbReference type="AlphaFoldDB" id="A0AA97NMM8"/>
<accession>A0AA97NMM8</accession>
<reference evidence="2" key="1">
    <citation type="journal article" date="2012" name="PLoS Genet.">
        <title>Comparative analysis of the genomes of two field isolates of the rice blast fungus Magnaporthe oryzae.</title>
        <authorList>
            <person name="Xue M."/>
            <person name="Yang J."/>
            <person name="Li Z."/>
            <person name="Hu S."/>
            <person name="Yao N."/>
            <person name="Dean R.A."/>
            <person name="Zhao W."/>
            <person name="Shen M."/>
            <person name="Zhang H."/>
            <person name="Li C."/>
            <person name="Liu L."/>
            <person name="Cao L."/>
            <person name="Xu X."/>
            <person name="Xing Y."/>
            <person name="Hsiang T."/>
            <person name="Zhang Z."/>
            <person name="Xu J.R."/>
            <person name="Peng Y.L."/>
        </authorList>
    </citation>
    <scope>NUCLEOTIDE SEQUENCE</scope>
    <source>
        <strain evidence="2">Y34</strain>
    </source>
</reference>
<sequence>MKLSLHTLVAVLATAATAKDCKSKSGPGVCRGTDSICLVTFPSSSNDCKGVKDVPCSSKHGKGICRGTDSICLIKTTDSSNDCP</sequence>
<feature type="chain" id="PRO_5041703611" evidence="1">
    <location>
        <begin position="19"/>
        <end position="84"/>
    </location>
</feature>
<evidence type="ECO:0000256" key="1">
    <source>
        <dbReference type="SAM" id="SignalP"/>
    </source>
</evidence>
<dbReference type="EMBL" id="JH793964">
    <property type="protein sequence ID" value="ELQ32922.1"/>
    <property type="molecule type" value="Genomic_DNA"/>
</dbReference>
<feature type="signal peptide" evidence="1">
    <location>
        <begin position="1"/>
        <end position="18"/>
    </location>
</feature>
<dbReference type="Proteomes" id="UP000011086">
    <property type="component" value="Unassembled WGS sequence"/>
</dbReference>
<protein>
    <submittedName>
        <fullName evidence="2">Uncharacterized protein</fullName>
    </submittedName>
</protein>
<evidence type="ECO:0000313" key="2">
    <source>
        <dbReference type="EMBL" id="ELQ32922.1"/>
    </source>
</evidence>